<dbReference type="InterPro" id="IPR050117">
    <property type="entry name" value="MAPK"/>
</dbReference>
<dbReference type="InterPro" id="IPR000719">
    <property type="entry name" value="Prot_kinase_dom"/>
</dbReference>
<dbReference type="AlphaFoldDB" id="A0A7G2CJL8"/>
<keyword evidence="5" id="KW-1185">Reference proteome</keyword>
<dbReference type="InterPro" id="IPR011009">
    <property type="entry name" value="Kinase-like_dom_sf"/>
</dbReference>
<dbReference type="SUPFAM" id="SSF56112">
    <property type="entry name" value="Protein kinase-like (PK-like)"/>
    <property type="match status" value="1"/>
</dbReference>
<dbReference type="GO" id="GO:0005524">
    <property type="term" value="F:ATP binding"/>
    <property type="evidence" value="ECO:0007669"/>
    <property type="project" value="UniProtKB-KW"/>
</dbReference>
<dbReference type="PROSITE" id="PS50011">
    <property type="entry name" value="PROTEIN_KINASE_DOM"/>
    <property type="match status" value="1"/>
</dbReference>
<reference evidence="4 5" key="1">
    <citation type="submission" date="2020-08" db="EMBL/GenBank/DDBJ databases">
        <authorList>
            <person name="Newling K."/>
            <person name="Davey J."/>
            <person name="Forrester S."/>
        </authorList>
    </citation>
    <scope>NUCLEOTIDE SEQUENCE [LARGE SCALE GENOMIC DNA]</scope>
    <source>
        <strain evidence="5">Crithidia deanei Carvalho (ATCC PRA-265)</strain>
    </source>
</reference>
<dbReference type="PROSITE" id="PS00108">
    <property type="entry name" value="PROTEIN_KINASE_ST"/>
    <property type="match status" value="1"/>
</dbReference>
<dbReference type="Pfam" id="PF00069">
    <property type="entry name" value="Pkinase"/>
    <property type="match status" value="2"/>
</dbReference>
<dbReference type="Gene3D" id="1.10.510.10">
    <property type="entry name" value="Transferase(Phosphotransferase) domain 1"/>
    <property type="match status" value="1"/>
</dbReference>
<keyword evidence="2" id="KW-0067">ATP-binding</keyword>
<dbReference type="SMART" id="SM00220">
    <property type="entry name" value="S_TKc"/>
    <property type="match status" value="1"/>
</dbReference>
<protein>
    <submittedName>
        <fullName evidence="4">Protein tyrosine kinase/Protein kinase domain containing protein, putative</fullName>
    </submittedName>
</protein>
<evidence type="ECO:0000313" key="5">
    <source>
        <dbReference type="Proteomes" id="UP000515908"/>
    </source>
</evidence>
<dbReference type="VEuPathDB" id="TriTrypDB:ADEAN_000708400"/>
<proteinExistence type="predicted"/>
<dbReference type="InterPro" id="IPR008271">
    <property type="entry name" value="Ser/Thr_kinase_AS"/>
</dbReference>
<evidence type="ECO:0000313" key="4">
    <source>
        <dbReference type="EMBL" id="CAD2219575.1"/>
    </source>
</evidence>
<dbReference type="GO" id="GO:0004672">
    <property type="term" value="F:protein kinase activity"/>
    <property type="evidence" value="ECO:0007669"/>
    <property type="project" value="InterPro"/>
</dbReference>
<sequence length="536" mass="61070">MPKVQEIFELLSRYEAVSAIGKGTYGFVCSARDSEKVEFLSTAEDGDLPEELREDALAECDPDERADLLDAFTMVAIKKLKGLFEDYNNPRMWMCAIREIQLMMKFNHENVMCASDFFIPLGGLESMTFNSIRYLKQNFESVYIVMKKMDYTLREVLDSMEVTRKDIPEEVYQRLFAEEGKPELEDDVVLRDRETHLLLHPLTVDYRKFILYQIMRGLGYMHRCCVMHRDMKPENVLMDRSYKTCITDFGQGRDVSVELFMQRNKSEDVDDIMSLTQSVDNLYKAKAKIPPNDANQSYNAAYVDSIVNSAQTLLDNTSQWYAPPETLSVVVQLSSSVGYIDGASFHGIDVWSVGCIAAEMLLGRPLFATSKMGGAGQIIKIIELLGEPSEKDQADLVAHRGEESRELFVKVLQKVLVQNNLQGKTNTLRDILHSPYGDETEEEVQLIMDCLAWNPAARITIEKALQSPYFANDGYDPEVDPNETVQHVTSVRLADIEDPVTGREMLWELYAQRHPEVQELWHSLSAKHTPDGDSKE</sequence>
<feature type="domain" description="Protein kinase" evidence="3">
    <location>
        <begin position="14"/>
        <end position="470"/>
    </location>
</feature>
<dbReference type="Proteomes" id="UP000515908">
    <property type="component" value="Chromosome 14"/>
</dbReference>
<organism evidence="4 5">
    <name type="scientific">Angomonas deanei</name>
    <dbReference type="NCBI Taxonomy" id="59799"/>
    <lineage>
        <taxon>Eukaryota</taxon>
        <taxon>Discoba</taxon>
        <taxon>Euglenozoa</taxon>
        <taxon>Kinetoplastea</taxon>
        <taxon>Metakinetoplastina</taxon>
        <taxon>Trypanosomatida</taxon>
        <taxon>Trypanosomatidae</taxon>
        <taxon>Strigomonadinae</taxon>
        <taxon>Angomonas</taxon>
    </lineage>
</organism>
<name>A0A7G2CJL8_9TRYP</name>
<dbReference type="Gene3D" id="3.30.200.20">
    <property type="entry name" value="Phosphorylase Kinase, domain 1"/>
    <property type="match status" value="2"/>
</dbReference>
<keyword evidence="4" id="KW-0808">Transferase</keyword>
<gene>
    <name evidence="4" type="ORF">ADEAN_000708400</name>
</gene>
<keyword evidence="1" id="KW-0547">Nucleotide-binding</keyword>
<evidence type="ECO:0000256" key="1">
    <source>
        <dbReference type="ARBA" id="ARBA00022741"/>
    </source>
</evidence>
<evidence type="ECO:0000259" key="3">
    <source>
        <dbReference type="PROSITE" id="PS50011"/>
    </source>
</evidence>
<dbReference type="EMBL" id="LR877158">
    <property type="protein sequence ID" value="CAD2219575.1"/>
    <property type="molecule type" value="Genomic_DNA"/>
</dbReference>
<dbReference type="PANTHER" id="PTHR24055">
    <property type="entry name" value="MITOGEN-ACTIVATED PROTEIN KINASE"/>
    <property type="match status" value="1"/>
</dbReference>
<evidence type="ECO:0000256" key="2">
    <source>
        <dbReference type="ARBA" id="ARBA00022840"/>
    </source>
</evidence>
<keyword evidence="4" id="KW-0418">Kinase</keyword>
<accession>A0A7G2CJL8</accession>